<evidence type="ECO:0000313" key="1">
    <source>
        <dbReference type="EMBL" id="GCF94043.1"/>
    </source>
</evidence>
<dbReference type="SFLD" id="SFLDG01144">
    <property type="entry name" value="C2.B.4:_PGP_Like"/>
    <property type="match status" value="1"/>
</dbReference>
<reference evidence="2" key="1">
    <citation type="submission" date="2019-02" db="EMBL/GenBank/DDBJ databases">
        <title>Draft genome sequence of Enterococcus sp. Gos25-1.</title>
        <authorList>
            <person name="Tanaka N."/>
            <person name="Shiwa Y."/>
            <person name="Fujita N."/>
        </authorList>
    </citation>
    <scope>NUCLEOTIDE SEQUENCE [LARGE SCALE GENOMIC DNA]</scope>
    <source>
        <strain evidence="2">Gos25-1</strain>
    </source>
</reference>
<dbReference type="InterPro" id="IPR006379">
    <property type="entry name" value="HAD-SF_hydro_IIB"/>
</dbReference>
<dbReference type="PANTHER" id="PTHR10000">
    <property type="entry name" value="PHOSPHOSERINE PHOSPHATASE"/>
    <property type="match status" value="1"/>
</dbReference>
<dbReference type="AlphaFoldDB" id="A0A4P5PL69"/>
<name>A0A4P5PL69_9ENTE</name>
<dbReference type="EMBL" id="BJCC01000014">
    <property type="protein sequence ID" value="GCF94043.1"/>
    <property type="molecule type" value="Genomic_DNA"/>
</dbReference>
<dbReference type="InterPro" id="IPR000150">
    <property type="entry name" value="Cof"/>
</dbReference>
<dbReference type="SFLD" id="SFLDS00003">
    <property type="entry name" value="Haloacid_Dehalogenase"/>
    <property type="match status" value="1"/>
</dbReference>
<evidence type="ECO:0000313" key="2">
    <source>
        <dbReference type="Proteomes" id="UP000290567"/>
    </source>
</evidence>
<dbReference type="OrthoDB" id="9814970at2"/>
<dbReference type="SUPFAM" id="SSF56784">
    <property type="entry name" value="HAD-like"/>
    <property type="match status" value="1"/>
</dbReference>
<dbReference type="Proteomes" id="UP000290567">
    <property type="component" value="Unassembled WGS sequence"/>
</dbReference>
<sequence length="278" mass="31571">MIKLIAVDMDGTFLNSGNTYDQQRFKQIFKQLKEQDIRFVVASGNQYYQLRSFFPDDYSEIAFVAENGANILIGEQPFYHAVLDPAVILDTLHLLEKLSPLTTIVCGEKSAYASRHISEEIIEPYTFYYHRLKRLEDLYSVVNEPDDLFKIALFFETKEMDQKLQVLQKELQGKLVAVPSGHGDVDLIIPGVHKFRGLQRLGDYWGILPDEMAAFGDSGNDLEMLAHTQYSFAMENARDDIKEAARYQLGSNDTGDLLDILEAIADHTIKEKLAALAH</sequence>
<dbReference type="CDD" id="cd07518">
    <property type="entry name" value="HAD_YbiV-Like"/>
    <property type="match status" value="1"/>
</dbReference>
<dbReference type="NCBIfam" id="TIGR01484">
    <property type="entry name" value="HAD-SF-IIB"/>
    <property type="match status" value="1"/>
</dbReference>
<dbReference type="RefSeq" id="WP_146622480.1">
    <property type="nucleotide sequence ID" value="NZ_BJCC01000014.1"/>
</dbReference>
<accession>A0A4P5PL69</accession>
<proteinExistence type="predicted"/>
<dbReference type="GO" id="GO:0000287">
    <property type="term" value="F:magnesium ion binding"/>
    <property type="evidence" value="ECO:0007669"/>
    <property type="project" value="TreeGrafter"/>
</dbReference>
<dbReference type="NCBIfam" id="TIGR00099">
    <property type="entry name" value="Cof-subfamily"/>
    <property type="match status" value="1"/>
</dbReference>
<dbReference type="InterPro" id="IPR023214">
    <property type="entry name" value="HAD_sf"/>
</dbReference>
<dbReference type="GO" id="GO:0005829">
    <property type="term" value="C:cytosol"/>
    <property type="evidence" value="ECO:0007669"/>
    <property type="project" value="TreeGrafter"/>
</dbReference>
<dbReference type="SFLD" id="SFLDG01140">
    <property type="entry name" value="C2.B:_Phosphomannomutase_and_P"/>
    <property type="match status" value="1"/>
</dbReference>
<dbReference type="Gene3D" id="3.30.1240.10">
    <property type="match status" value="1"/>
</dbReference>
<dbReference type="InterPro" id="IPR036412">
    <property type="entry name" value="HAD-like_sf"/>
</dbReference>
<organism evidence="1 2">
    <name type="scientific">Enterococcus florum</name>
    <dbReference type="NCBI Taxonomy" id="2480627"/>
    <lineage>
        <taxon>Bacteria</taxon>
        <taxon>Bacillati</taxon>
        <taxon>Bacillota</taxon>
        <taxon>Bacilli</taxon>
        <taxon>Lactobacillales</taxon>
        <taxon>Enterococcaceae</taxon>
        <taxon>Enterococcus</taxon>
    </lineage>
</organism>
<comment type="caution">
    <text evidence="1">The sequence shown here is derived from an EMBL/GenBank/DDBJ whole genome shotgun (WGS) entry which is preliminary data.</text>
</comment>
<dbReference type="Pfam" id="PF08282">
    <property type="entry name" value="Hydrolase_3"/>
    <property type="match status" value="1"/>
</dbReference>
<protein>
    <submittedName>
        <fullName evidence="1">Hydrolase</fullName>
    </submittedName>
</protein>
<dbReference type="PANTHER" id="PTHR10000:SF53">
    <property type="entry name" value="5-AMINO-6-(5-PHOSPHO-D-RIBITYLAMINO)URACIL PHOSPHATASE YBJI-RELATED"/>
    <property type="match status" value="1"/>
</dbReference>
<keyword evidence="2" id="KW-1185">Reference proteome</keyword>
<gene>
    <name evidence="1" type="ORF">NRIC_19340</name>
</gene>
<dbReference type="GO" id="GO:0016791">
    <property type="term" value="F:phosphatase activity"/>
    <property type="evidence" value="ECO:0007669"/>
    <property type="project" value="UniProtKB-ARBA"/>
</dbReference>
<keyword evidence="1" id="KW-0378">Hydrolase</keyword>
<dbReference type="Gene3D" id="3.40.50.1000">
    <property type="entry name" value="HAD superfamily/HAD-like"/>
    <property type="match status" value="1"/>
</dbReference>